<dbReference type="Gene3D" id="4.10.410.40">
    <property type="match status" value="1"/>
</dbReference>
<dbReference type="Pfam" id="PF16460">
    <property type="entry name" value="Phage_TTP_11"/>
    <property type="match status" value="1"/>
</dbReference>
<sequence length="134" mass="13979">MSSAIATQGTTFFIGAAASPLTQILEVNSFTGIDGSASLIDVTHLSSLAKEKRKGLLDNGKFSLTCNFLAADPGQVLLQAARASSSAYHFRVILSDSTQYDMQVLVMSAPISGGVDSKVGMNFTLEITGAVTQS</sequence>
<dbReference type="EMBL" id="LR797246">
    <property type="protein sequence ID" value="CAB4195997.1"/>
    <property type="molecule type" value="Genomic_DNA"/>
</dbReference>
<reference evidence="1" key="1">
    <citation type="submission" date="2020-05" db="EMBL/GenBank/DDBJ databases">
        <authorList>
            <person name="Chiriac C."/>
            <person name="Salcher M."/>
            <person name="Ghai R."/>
            <person name="Kavagutti S V."/>
        </authorList>
    </citation>
    <scope>NUCLEOTIDE SEQUENCE</scope>
</reference>
<proteinExistence type="predicted"/>
<dbReference type="InterPro" id="IPR032495">
    <property type="entry name" value="Phage_TTP_11"/>
</dbReference>
<accession>A0A6J5RNW6</accession>
<gene>
    <name evidence="1" type="ORF">UFOVP1299_48</name>
</gene>
<name>A0A6J5RNW6_9CAUD</name>
<evidence type="ECO:0000313" key="1">
    <source>
        <dbReference type="EMBL" id="CAB4195997.1"/>
    </source>
</evidence>
<protein>
    <recommendedName>
        <fullName evidence="2">Phage tail protein</fullName>
    </recommendedName>
</protein>
<evidence type="ECO:0008006" key="2">
    <source>
        <dbReference type="Google" id="ProtNLM"/>
    </source>
</evidence>
<organism evidence="1">
    <name type="scientific">uncultured Caudovirales phage</name>
    <dbReference type="NCBI Taxonomy" id="2100421"/>
    <lineage>
        <taxon>Viruses</taxon>
        <taxon>Duplodnaviria</taxon>
        <taxon>Heunggongvirae</taxon>
        <taxon>Uroviricota</taxon>
        <taxon>Caudoviricetes</taxon>
        <taxon>Peduoviridae</taxon>
        <taxon>Maltschvirus</taxon>
        <taxon>Maltschvirus maltsch</taxon>
    </lineage>
</organism>